<evidence type="ECO:0000256" key="1">
    <source>
        <dbReference type="ARBA" id="ARBA00008007"/>
    </source>
</evidence>
<dbReference type="CDD" id="cd06223">
    <property type="entry name" value="PRTases_typeI"/>
    <property type="match status" value="1"/>
</dbReference>
<dbReference type="PANTHER" id="PTHR47505:SF1">
    <property type="entry name" value="DNA UTILIZATION PROTEIN YHGH"/>
    <property type="match status" value="1"/>
</dbReference>
<sequence>MSYLKSFTRLFFPEVCSICGRGLFSHEQIICSVCKLNLPLTNFHQYNKNPVELTFWGRVDIQKATSFLLYTKGEIVKNILHSIKYRNNRLLAEEMGRQFGLVINESNIFNHIDMIIPVPLHHKKLLKRGYNQSELIANGVGKVLDKPIETNILYKTADTSTQTKKTRYERWENAENIYALLNESSLNDKNILLIDDVLTTGATLEACCLAFKNTNVKSINIATLAYAAN</sequence>
<dbReference type="SUPFAM" id="SSF53271">
    <property type="entry name" value="PRTase-like"/>
    <property type="match status" value="1"/>
</dbReference>
<evidence type="ECO:0000259" key="2">
    <source>
        <dbReference type="Pfam" id="PF00156"/>
    </source>
</evidence>
<reference evidence="3" key="1">
    <citation type="submission" date="2022-10" db="EMBL/GenBank/DDBJ databases">
        <authorList>
            <person name="Yu W.X."/>
        </authorList>
    </citation>
    <scope>NUCLEOTIDE SEQUENCE</scope>
    <source>
        <strain evidence="3">AAT</strain>
    </source>
</reference>
<dbReference type="AlphaFoldDB" id="A0AAE3M7U4"/>
<comment type="similarity">
    <text evidence="1">Belongs to the ComF/GntX family.</text>
</comment>
<dbReference type="InterPro" id="IPR000836">
    <property type="entry name" value="PRTase_dom"/>
</dbReference>
<dbReference type="EMBL" id="JAPDPJ010000064">
    <property type="protein sequence ID" value="MCW3788779.1"/>
    <property type="molecule type" value="Genomic_DNA"/>
</dbReference>
<accession>A0AAE3M7U4</accession>
<gene>
    <name evidence="3" type="ORF">OM075_20075</name>
</gene>
<keyword evidence="4" id="KW-1185">Reference proteome</keyword>
<comment type="caution">
    <text evidence="3">The sequence shown here is derived from an EMBL/GenBank/DDBJ whole genome shotgun (WGS) entry which is preliminary data.</text>
</comment>
<organism evidence="3 4">
    <name type="scientific">Plebeiibacterium sediminum</name>
    <dbReference type="NCBI Taxonomy" id="2992112"/>
    <lineage>
        <taxon>Bacteria</taxon>
        <taxon>Pseudomonadati</taxon>
        <taxon>Bacteroidota</taxon>
        <taxon>Bacteroidia</taxon>
        <taxon>Marinilabiliales</taxon>
        <taxon>Marinilabiliaceae</taxon>
        <taxon>Plebeiibacterium</taxon>
    </lineage>
</organism>
<dbReference type="InterPro" id="IPR051910">
    <property type="entry name" value="ComF/GntX_DNA_util-trans"/>
</dbReference>
<feature type="domain" description="Phosphoribosyltransferase" evidence="2">
    <location>
        <begin position="161"/>
        <end position="226"/>
    </location>
</feature>
<dbReference type="Pfam" id="PF00156">
    <property type="entry name" value="Pribosyltran"/>
    <property type="match status" value="1"/>
</dbReference>
<name>A0AAE3M7U4_9BACT</name>
<evidence type="ECO:0000313" key="4">
    <source>
        <dbReference type="Proteomes" id="UP001209229"/>
    </source>
</evidence>
<dbReference type="PANTHER" id="PTHR47505">
    <property type="entry name" value="DNA UTILIZATION PROTEIN YHGH"/>
    <property type="match status" value="1"/>
</dbReference>
<protein>
    <submittedName>
        <fullName evidence="3">ComF family protein</fullName>
    </submittedName>
</protein>
<proteinExistence type="inferred from homology"/>
<dbReference type="Proteomes" id="UP001209229">
    <property type="component" value="Unassembled WGS sequence"/>
</dbReference>
<dbReference type="RefSeq" id="WP_301192336.1">
    <property type="nucleotide sequence ID" value="NZ_JAPDPJ010000064.1"/>
</dbReference>
<evidence type="ECO:0000313" key="3">
    <source>
        <dbReference type="EMBL" id="MCW3788779.1"/>
    </source>
</evidence>
<dbReference type="Gene3D" id="3.40.50.2020">
    <property type="match status" value="1"/>
</dbReference>
<dbReference type="InterPro" id="IPR029057">
    <property type="entry name" value="PRTase-like"/>
</dbReference>